<dbReference type="AlphaFoldDB" id="A0ABD0KPX6"/>
<dbReference type="EMBL" id="JACVVK020000142">
    <property type="protein sequence ID" value="KAK7489114.1"/>
    <property type="molecule type" value="Genomic_DNA"/>
</dbReference>
<keyword evidence="4" id="KW-1185">Reference proteome</keyword>
<protein>
    <submittedName>
        <fullName evidence="3">Uncharacterized protein</fullName>
    </submittedName>
</protein>
<accession>A0ABD0KPX6</accession>
<feature type="chain" id="PRO_5044779929" evidence="2">
    <location>
        <begin position="22"/>
        <end position="450"/>
    </location>
</feature>
<gene>
    <name evidence="3" type="ORF">BaRGS_00019628</name>
</gene>
<feature type="compositionally biased region" description="Low complexity" evidence="1">
    <location>
        <begin position="404"/>
        <end position="417"/>
    </location>
</feature>
<organism evidence="3 4">
    <name type="scientific">Batillaria attramentaria</name>
    <dbReference type="NCBI Taxonomy" id="370345"/>
    <lineage>
        <taxon>Eukaryota</taxon>
        <taxon>Metazoa</taxon>
        <taxon>Spiralia</taxon>
        <taxon>Lophotrochozoa</taxon>
        <taxon>Mollusca</taxon>
        <taxon>Gastropoda</taxon>
        <taxon>Caenogastropoda</taxon>
        <taxon>Sorbeoconcha</taxon>
        <taxon>Cerithioidea</taxon>
        <taxon>Batillariidae</taxon>
        <taxon>Batillaria</taxon>
    </lineage>
</organism>
<dbReference type="Proteomes" id="UP001519460">
    <property type="component" value="Unassembled WGS sequence"/>
</dbReference>
<evidence type="ECO:0000313" key="4">
    <source>
        <dbReference type="Proteomes" id="UP001519460"/>
    </source>
</evidence>
<name>A0ABD0KPX6_9CAEN</name>
<comment type="caution">
    <text evidence="3">The sequence shown here is derived from an EMBL/GenBank/DDBJ whole genome shotgun (WGS) entry which is preliminary data.</text>
</comment>
<feature type="signal peptide" evidence="2">
    <location>
        <begin position="1"/>
        <end position="21"/>
    </location>
</feature>
<sequence>MRLWAISLFFGVLCPLHWVQALDCRDKNSMQQEQLKCFTRYNITLNTNGKDLQNALYDDPEAVCRQQEEYKRAMRCAFDVAKTCLRLFSIRTDILPDADRMADGISYMCRHVTDISPQCMHNSQPLITQCVTNRALVELSSTTRADDNTTACAVFHFTYDCMKQHLDYCSGRTLEVSLELTNAYLRPPACSPFDEGNEDPSSLTTGGSSGEGDFSDFERCELERTGLQCFLSERLGIMELFNPPRGALDNTTTAQYLFNKKVVGKFCTQKEGLKRAFSCVYSAVKQCMQDTQWISYLPDVSKYLTVIDDVCETVDDINYTCVIDAMEKFTTCASEKADITNFNGWENLKEGVCQLVLDSTECFKDVMSECGCPTTRLVVKSVKNLNPPVCSAIESATPECNPFTTHQPANTTTTPITGEFEGGKGGARQSSGLASLITMLLVLLMSSAAV</sequence>
<evidence type="ECO:0000256" key="2">
    <source>
        <dbReference type="SAM" id="SignalP"/>
    </source>
</evidence>
<proteinExistence type="predicted"/>
<keyword evidence="2" id="KW-0732">Signal</keyword>
<evidence type="ECO:0000256" key="1">
    <source>
        <dbReference type="SAM" id="MobiDB-lite"/>
    </source>
</evidence>
<feature type="region of interest" description="Disordered" evidence="1">
    <location>
        <begin position="404"/>
        <end position="424"/>
    </location>
</feature>
<evidence type="ECO:0000313" key="3">
    <source>
        <dbReference type="EMBL" id="KAK7489114.1"/>
    </source>
</evidence>
<reference evidence="3 4" key="1">
    <citation type="journal article" date="2023" name="Sci. Data">
        <title>Genome assembly of the Korean intertidal mud-creeper Batillaria attramentaria.</title>
        <authorList>
            <person name="Patra A.K."/>
            <person name="Ho P.T."/>
            <person name="Jun S."/>
            <person name="Lee S.J."/>
            <person name="Kim Y."/>
            <person name="Won Y.J."/>
        </authorList>
    </citation>
    <scope>NUCLEOTIDE SEQUENCE [LARGE SCALE GENOMIC DNA]</scope>
    <source>
        <strain evidence="3">Wonlab-2016</strain>
    </source>
</reference>
<feature type="region of interest" description="Disordered" evidence="1">
    <location>
        <begin position="191"/>
        <end position="212"/>
    </location>
</feature>